<proteinExistence type="predicted"/>
<name>A0A1G1X5T8_9BACT</name>
<gene>
    <name evidence="1" type="ORF">A3D99_03555</name>
</gene>
<sequence>MKGNPMKSKTILSVVAMIVVTCLVGCQRSSTSTSKSQREKDNEQFADIERIDGRVNKLGDKVKDLNRRFQSPRFDRSSTIGIRVGNQVFRAGSEDEGEIIDPAELAESLGGTVRRMEEALQSQRPPVPQPPVVDKAAEEKKLEDLLTKLVEKIESGQKKEGDAFRKLLSDLEKERNKAHRDGQKEVADKLQLILDKLCPPDASK</sequence>
<protein>
    <submittedName>
        <fullName evidence="1">Uncharacterized protein</fullName>
    </submittedName>
</protein>
<organism evidence="1 2">
    <name type="scientific">Candidatus Andersenbacteria bacterium RIFCSPHIGHO2_12_FULL_45_11</name>
    <dbReference type="NCBI Taxonomy" id="1797281"/>
    <lineage>
        <taxon>Bacteria</taxon>
        <taxon>Candidatus Anderseniibacteriota</taxon>
    </lineage>
</organism>
<dbReference type="AlphaFoldDB" id="A0A1G1X5T8"/>
<reference evidence="1 2" key="1">
    <citation type="journal article" date="2016" name="Nat. Commun.">
        <title>Thousands of microbial genomes shed light on interconnected biogeochemical processes in an aquifer system.</title>
        <authorList>
            <person name="Anantharaman K."/>
            <person name="Brown C.T."/>
            <person name="Hug L.A."/>
            <person name="Sharon I."/>
            <person name="Castelle C.J."/>
            <person name="Probst A.J."/>
            <person name="Thomas B.C."/>
            <person name="Singh A."/>
            <person name="Wilkins M.J."/>
            <person name="Karaoz U."/>
            <person name="Brodie E.L."/>
            <person name="Williams K.H."/>
            <person name="Hubbard S.S."/>
            <person name="Banfield J.F."/>
        </authorList>
    </citation>
    <scope>NUCLEOTIDE SEQUENCE [LARGE SCALE GENOMIC DNA]</scope>
</reference>
<evidence type="ECO:0000313" key="1">
    <source>
        <dbReference type="EMBL" id="OGY34920.1"/>
    </source>
</evidence>
<accession>A0A1G1X5T8</accession>
<comment type="caution">
    <text evidence="1">The sequence shown here is derived from an EMBL/GenBank/DDBJ whole genome shotgun (WGS) entry which is preliminary data.</text>
</comment>
<evidence type="ECO:0000313" key="2">
    <source>
        <dbReference type="Proteomes" id="UP000177528"/>
    </source>
</evidence>
<dbReference type="Proteomes" id="UP000177528">
    <property type="component" value="Unassembled WGS sequence"/>
</dbReference>
<dbReference type="EMBL" id="MHHR01000007">
    <property type="protein sequence ID" value="OGY34920.1"/>
    <property type="molecule type" value="Genomic_DNA"/>
</dbReference>